<comment type="caution">
    <text evidence="2">The sequence shown here is derived from an EMBL/GenBank/DDBJ whole genome shotgun (WGS) entry which is preliminary data.</text>
</comment>
<keyword evidence="3" id="KW-1185">Reference proteome</keyword>
<feature type="compositionally biased region" description="Polar residues" evidence="1">
    <location>
        <begin position="154"/>
        <end position="187"/>
    </location>
</feature>
<name>A0A2G9GPN4_9LAMI</name>
<evidence type="ECO:0000256" key="1">
    <source>
        <dbReference type="SAM" id="MobiDB-lite"/>
    </source>
</evidence>
<evidence type="ECO:0000313" key="3">
    <source>
        <dbReference type="Proteomes" id="UP000231279"/>
    </source>
</evidence>
<feature type="region of interest" description="Disordered" evidence="1">
    <location>
        <begin position="147"/>
        <end position="206"/>
    </location>
</feature>
<dbReference type="OrthoDB" id="1924068at2759"/>
<gene>
    <name evidence="2" type="ORF">CDL12_20173</name>
</gene>
<reference evidence="3" key="1">
    <citation type="journal article" date="2018" name="Gigascience">
        <title>Genome assembly of the Pink Ipe (Handroanthus impetiginosus, Bignoniaceae), a highly valued, ecologically keystone Neotropical timber forest tree.</title>
        <authorList>
            <person name="Silva-Junior O.B."/>
            <person name="Grattapaglia D."/>
            <person name="Novaes E."/>
            <person name="Collevatti R.G."/>
        </authorList>
    </citation>
    <scope>NUCLEOTIDE SEQUENCE [LARGE SCALE GENOMIC DNA]</scope>
    <source>
        <strain evidence="3">cv. UFG-1</strain>
    </source>
</reference>
<dbReference type="STRING" id="429701.A0A2G9GPN4"/>
<organism evidence="2 3">
    <name type="scientific">Handroanthus impetiginosus</name>
    <dbReference type="NCBI Taxonomy" id="429701"/>
    <lineage>
        <taxon>Eukaryota</taxon>
        <taxon>Viridiplantae</taxon>
        <taxon>Streptophyta</taxon>
        <taxon>Embryophyta</taxon>
        <taxon>Tracheophyta</taxon>
        <taxon>Spermatophyta</taxon>
        <taxon>Magnoliopsida</taxon>
        <taxon>eudicotyledons</taxon>
        <taxon>Gunneridae</taxon>
        <taxon>Pentapetalae</taxon>
        <taxon>asterids</taxon>
        <taxon>lamiids</taxon>
        <taxon>Lamiales</taxon>
        <taxon>Bignoniaceae</taxon>
        <taxon>Crescentiina</taxon>
        <taxon>Tabebuia alliance</taxon>
        <taxon>Handroanthus</taxon>
    </lineage>
</organism>
<evidence type="ECO:0000313" key="2">
    <source>
        <dbReference type="EMBL" id="PIN07267.1"/>
    </source>
</evidence>
<dbReference type="Proteomes" id="UP000231279">
    <property type="component" value="Unassembled WGS sequence"/>
</dbReference>
<protein>
    <submittedName>
        <fullName evidence="2">Uncharacterized protein</fullName>
    </submittedName>
</protein>
<accession>A0A2G9GPN4</accession>
<sequence length="284" mass="32756">MEITSASKNRFVILFHHPLDLKHALEGCPWLLERHAVILCEILEDQDPLSVELHMLSIVVQIHHMPYRLRSKEVAEKVKNHLGEFVEYLPPKRESEQSMMRIKVRIDIRKWIGHLEKKCPKRYEEDFQDLGTTFEYGPWLSASFPSLDHHSESTRPTPQAVNTSPSTNRRCYQSKFPSKSLPHSSYTPELPRQPHNMAQNPPTQNWNTENITAQQLDNHPVMSAPASVAVCMEMEQLGNHTGKKRSHVDDMIDETNQRKRIHLGELDLNSLSAAKVAVQPRRSQ</sequence>
<dbReference type="EMBL" id="NKXS01004164">
    <property type="protein sequence ID" value="PIN07267.1"/>
    <property type="molecule type" value="Genomic_DNA"/>
</dbReference>
<feature type="compositionally biased region" description="Polar residues" evidence="1">
    <location>
        <begin position="196"/>
        <end position="206"/>
    </location>
</feature>
<proteinExistence type="predicted"/>
<dbReference type="AlphaFoldDB" id="A0A2G9GPN4"/>